<evidence type="ECO:0000259" key="2">
    <source>
        <dbReference type="Pfam" id="PF01408"/>
    </source>
</evidence>
<feature type="domain" description="GFO/IDH/MocA-like oxidoreductase" evidence="3">
    <location>
        <begin position="153"/>
        <end position="229"/>
    </location>
</feature>
<dbReference type="Proteomes" id="UP000614741">
    <property type="component" value="Unassembled WGS sequence"/>
</dbReference>
<dbReference type="Gene3D" id="3.30.360.10">
    <property type="entry name" value="Dihydrodipicolinate Reductase, domain 2"/>
    <property type="match status" value="1"/>
</dbReference>
<evidence type="ECO:0000256" key="1">
    <source>
        <dbReference type="ARBA" id="ARBA00023027"/>
    </source>
</evidence>
<dbReference type="Gene3D" id="3.40.50.720">
    <property type="entry name" value="NAD(P)-binding Rossmann-like Domain"/>
    <property type="match status" value="1"/>
</dbReference>
<evidence type="ECO:0000259" key="3">
    <source>
        <dbReference type="Pfam" id="PF22725"/>
    </source>
</evidence>
<evidence type="ECO:0000313" key="4">
    <source>
        <dbReference type="EMBL" id="GIG39615.1"/>
    </source>
</evidence>
<sequence length="324" mass="34531">MTVTAPLNVLLVGAGSMGSLHARVTSQNDGTRLAVVVDPRADVGGAVAERFGASWRPEIGSLDGIDAVIVAAATEVHGPLARQVLEAGVPLLVEKPVTPTLEETRQVLDLARVRDVPVMCGLLERYNPAVVTARSIVEAPVHVTATRHSPYAPRIRTGVAWDLLVHDVDLAMQFLPGDVEQVEAVVGQFHPSSLPGAEDVVQASLRFSQGGVASVSASRVGQKKVRELVIHELDRMVEIDLLRRGVTVYHHVAAEASDDGRGYRQQTVIEIPEMATSREPLAAQLDRFVALVRGEVDATAERDSILPSHAVVARVKDAAAAVPA</sequence>
<keyword evidence="1" id="KW-0520">NAD</keyword>
<protein>
    <submittedName>
        <fullName evidence="4">Oxidoreductase</fullName>
    </submittedName>
</protein>
<feature type="domain" description="Gfo/Idh/MocA-like oxidoreductase N-terminal" evidence="2">
    <location>
        <begin position="7"/>
        <end position="121"/>
    </location>
</feature>
<comment type="caution">
    <text evidence="4">The sequence shown here is derived from an EMBL/GenBank/DDBJ whole genome shotgun (WGS) entry which is preliminary data.</text>
</comment>
<name>A0ABQ4DJT8_9CELL</name>
<evidence type="ECO:0000313" key="5">
    <source>
        <dbReference type="Proteomes" id="UP000614741"/>
    </source>
</evidence>
<dbReference type="Pfam" id="PF22725">
    <property type="entry name" value="GFO_IDH_MocA_C3"/>
    <property type="match status" value="1"/>
</dbReference>
<organism evidence="4 5">
    <name type="scientific">Cellulomonas phragmiteti</name>
    <dbReference type="NCBI Taxonomy" id="478780"/>
    <lineage>
        <taxon>Bacteria</taxon>
        <taxon>Bacillati</taxon>
        <taxon>Actinomycetota</taxon>
        <taxon>Actinomycetes</taxon>
        <taxon>Micrococcales</taxon>
        <taxon>Cellulomonadaceae</taxon>
        <taxon>Cellulomonas</taxon>
    </lineage>
</organism>
<reference evidence="4 5" key="1">
    <citation type="submission" date="2021-01" db="EMBL/GenBank/DDBJ databases">
        <title>Whole genome shotgun sequence of Cellulomonas phragmiteti NBRC 110785.</title>
        <authorList>
            <person name="Komaki H."/>
            <person name="Tamura T."/>
        </authorList>
    </citation>
    <scope>NUCLEOTIDE SEQUENCE [LARGE SCALE GENOMIC DNA]</scope>
    <source>
        <strain evidence="4 5">NBRC 110785</strain>
    </source>
</reference>
<dbReference type="RefSeq" id="WP_203672609.1">
    <property type="nucleotide sequence ID" value="NZ_BONP01000006.1"/>
</dbReference>
<gene>
    <name evidence="4" type="ORF">Cph01nite_13770</name>
</gene>
<dbReference type="PANTHER" id="PTHR43377:SF1">
    <property type="entry name" value="BILIVERDIN REDUCTASE A"/>
    <property type="match status" value="1"/>
</dbReference>
<accession>A0ABQ4DJT8</accession>
<dbReference type="EMBL" id="BONP01000006">
    <property type="protein sequence ID" value="GIG39615.1"/>
    <property type="molecule type" value="Genomic_DNA"/>
</dbReference>
<dbReference type="PANTHER" id="PTHR43377">
    <property type="entry name" value="BILIVERDIN REDUCTASE A"/>
    <property type="match status" value="1"/>
</dbReference>
<keyword evidence="5" id="KW-1185">Reference proteome</keyword>
<dbReference type="InterPro" id="IPR036291">
    <property type="entry name" value="NAD(P)-bd_dom_sf"/>
</dbReference>
<dbReference type="SUPFAM" id="SSF51735">
    <property type="entry name" value="NAD(P)-binding Rossmann-fold domains"/>
    <property type="match status" value="1"/>
</dbReference>
<dbReference type="InterPro" id="IPR000683">
    <property type="entry name" value="Gfo/Idh/MocA-like_OxRdtase_N"/>
</dbReference>
<dbReference type="Pfam" id="PF01408">
    <property type="entry name" value="GFO_IDH_MocA"/>
    <property type="match status" value="1"/>
</dbReference>
<dbReference type="InterPro" id="IPR055170">
    <property type="entry name" value="GFO_IDH_MocA-like_dom"/>
</dbReference>
<dbReference type="InterPro" id="IPR051450">
    <property type="entry name" value="Gfo/Idh/MocA_Oxidoreductases"/>
</dbReference>
<proteinExistence type="predicted"/>